<feature type="region of interest" description="Disordered" evidence="1">
    <location>
        <begin position="1"/>
        <end position="24"/>
    </location>
</feature>
<organism evidence="2 3">
    <name type="scientific">Actinomadura fulvescens</name>
    <dbReference type="NCBI Taxonomy" id="46160"/>
    <lineage>
        <taxon>Bacteria</taxon>
        <taxon>Bacillati</taxon>
        <taxon>Actinomycetota</taxon>
        <taxon>Actinomycetes</taxon>
        <taxon>Streptosporangiales</taxon>
        <taxon>Thermomonosporaceae</taxon>
        <taxon>Actinomadura</taxon>
    </lineage>
</organism>
<comment type="caution">
    <text evidence="2">The sequence shown here is derived from an EMBL/GenBank/DDBJ whole genome shotgun (WGS) entry which is preliminary data.</text>
</comment>
<reference evidence="3" key="1">
    <citation type="journal article" date="2019" name="Int. J. Syst. Evol. Microbiol.">
        <title>The Global Catalogue of Microorganisms (GCM) 10K type strain sequencing project: providing services to taxonomists for standard genome sequencing and annotation.</title>
        <authorList>
            <consortium name="The Broad Institute Genomics Platform"/>
            <consortium name="The Broad Institute Genome Sequencing Center for Infectious Disease"/>
            <person name="Wu L."/>
            <person name="Ma J."/>
        </authorList>
    </citation>
    <scope>NUCLEOTIDE SEQUENCE [LARGE SCALE GENOMIC DNA]</scope>
    <source>
        <strain evidence="3">JCM 6833</strain>
    </source>
</reference>
<evidence type="ECO:0000256" key="1">
    <source>
        <dbReference type="SAM" id="MobiDB-lite"/>
    </source>
</evidence>
<evidence type="ECO:0000313" key="3">
    <source>
        <dbReference type="Proteomes" id="UP001501509"/>
    </source>
</evidence>
<name>A0ABP6D9I4_9ACTN</name>
<dbReference type="EMBL" id="BAAATD010000027">
    <property type="protein sequence ID" value="GAA2638974.1"/>
    <property type="molecule type" value="Genomic_DNA"/>
</dbReference>
<proteinExistence type="predicted"/>
<gene>
    <name evidence="2" type="ORF">GCM10010411_93880</name>
</gene>
<sequence length="63" mass="6637">MHTVPGSVNMRHAKAPRTRPKALASAEGRVLGDLADLDGRSWTKSVAAEVEKLIPVACAATAR</sequence>
<dbReference type="Proteomes" id="UP001501509">
    <property type="component" value="Unassembled WGS sequence"/>
</dbReference>
<protein>
    <submittedName>
        <fullName evidence="2">Uncharacterized protein</fullName>
    </submittedName>
</protein>
<keyword evidence="3" id="KW-1185">Reference proteome</keyword>
<feature type="compositionally biased region" description="Basic residues" evidence="1">
    <location>
        <begin position="11"/>
        <end position="20"/>
    </location>
</feature>
<accession>A0ABP6D9I4</accession>
<evidence type="ECO:0000313" key="2">
    <source>
        <dbReference type="EMBL" id="GAA2638974.1"/>
    </source>
</evidence>